<feature type="compositionally biased region" description="Basic and acidic residues" evidence="1">
    <location>
        <begin position="54"/>
        <end position="78"/>
    </location>
</feature>
<evidence type="ECO:0000313" key="3">
    <source>
        <dbReference type="Proteomes" id="UP000765338"/>
    </source>
</evidence>
<evidence type="ECO:0000256" key="1">
    <source>
        <dbReference type="SAM" id="MobiDB-lite"/>
    </source>
</evidence>
<protein>
    <recommendedName>
        <fullName evidence="4">Protease</fullName>
    </recommendedName>
</protein>
<feature type="compositionally biased region" description="Polar residues" evidence="1">
    <location>
        <begin position="23"/>
        <end position="39"/>
    </location>
</feature>
<gene>
    <name evidence="2" type="ORF">CPA56_02750</name>
</gene>
<name>A0ABR5ZRH1_9PROT</name>
<proteinExistence type="predicted"/>
<dbReference type="EMBL" id="PDLY01000001">
    <property type="protein sequence ID" value="MBA5726914.1"/>
    <property type="molecule type" value="Genomic_DNA"/>
</dbReference>
<sequence>MMEVLEMAETPTSDAPATDAGAGQTTPEAADNTSLTGNEGPSGEKSDAAASGEKPAEKPAENEDAKGEDRPKAPEKYEFTPPEGMEIDREALSSYEALAREHGLSQEQFDAVTKHGLEFFQNRLTGLAEQHASIQQGWRDTALNDRTLSDGENLKPEVMQNVAHVFSQFGGEKDALRKALVETGAGNHPAVIHAFNAIGKALGAAQTPDRGKPASELKDNSYEAIARRRYGSN</sequence>
<reference evidence="2 3" key="1">
    <citation type="submission" date="2017-10" db="EMBL/GenBank/DDBJ databases">
        <authorList>
            <person name="Jakob F."/>
        </authorList>
    </citation>
    <scope>NUCLEOTIDE SEQUENCE [LARGE SCALE GENOMIC DNA]</scope>
    <source>
        <strain evidence="2 3">TMW 2.1889</strain>
    </source>
</reference>
<organism evidence="2 3">
    <name type="scientific">Bombella mellum</name>
    <dbReference type="NCBI Taxonomy" id="2039288"/>
    <lineage>
        <taxon>Bacteria</taxon>
        <taxon>Pseudomonadati</taxon>
        <taxon>Pseudomonadota</taxon>
        <taxon>Alphaproteobacteria</taxon>
        <taxon>Acetobacterales</taxon>
        <taxon>Acetobacteraceae</taxon>
        <taxon>Bombella</taxon>
    </lineage>
</organism>
<accession>A0ABR5ZRH1</accession>
<dbReference type="Proteomes" id="UP000765338">
    <property type="component" value="Unassembled WGS sequence"/>
</dbReference>
<feature type="region of interest" description="Disordered" evidence="1">
    <location>
        <begin position="1"/>
        <end position="85"/>
    </location>
</feature>
<comment type="caution">
    <text evidence="2">The sequence shown here is derived from an EMBL/GenBank/DDBJ whole genome shotgun (WGS) entry which is preliminary data.</text>
</comment>
<keyword evidence="3" id="KW-1185">Reference proteome</keyword>
<evidence type="ECO:0008006" key="4">
    <source>
        <dbReference type="Google" id="ProtNLM"/>
    </source>
</evidence>
<evidence type="ECO:0000313" key="2">
    <source>
        <dbReference type="EMBL" id="MBA5726914.1"/>
    </source>
</evidence>